<evidence type="ECO:0000256" key="1">
    <source>
        <dbReference type="ARBA" id="ARBA00001957"/>
    </source>
</evidence>
<gene>
    <name evidence="6" type="ORF">SAMN02745857_04343</name>
</gene>
<dbReference type="InterPro" id="IPR036736">
    <property type="entry name" value="ACP-like_sf"/>
</dbReference>
<dbReference type="InterPro" id="IPR045851">
    <property type="entry name" value="AMP-bd_C_sf"/>
</dbReference>
<evidence type="ECO:0000256" key="4">
    <source>
        <dbReference type="ARBA" id="ARBA00022553"/>
    </source>
</evidence>
<dbReference type="Gene3D" id="3.40.50.12780">
    <property type="entry name" value="N-terminal domain of ligase-like"/>
    <property type="match status" value="1"/>
</dbReference>
<dbReference type="SUPFAM" id="SSF52777">
    <property type="entry name" value="CoA-dependent acyltransferases"/>
    <property type="match status" value="1"/>
</dbReference>
<dbReference type="Gene3D" id="3.30.559.30">
    <property type="entry name" value="Nonribosomal peptide synthetase, condensation domain"/>
    <property type="match status" value="1"/>
</dbReference>
<evidence type="ECO:0000256" key="3">
    <source>
        <dbReference type="ARBA" id="ARBA00022450"/>
    </source>
</evidence>
<dbReference type="Gene3D" id="3.30.300.30">
    <property type="match status" value="1"/>
</dbReference>
<dbReference type="GO" id="GO:0031177">
    <property type="term" value="F:phosphopantetheine binding"/>
    <property type="evidence" value="ECO:0007669"/>
    <property type="project" value="TreeGrafter"/>
</dbReference>
<dbReference type="Pfam" id="PF13193">
    <property type="entry name" value="AMP-binding_C"/>
    <property type="match status" value="1"/>
</dbReference>
<dbReference type="PROSITE" id="PS00012">
    <property type="entry name" value="PHOSPHOPANTETHEINE"/>
    <property type="match status" value="1"/>
</dbReference>
<dbReference type="InterPro" id="IPR023213">
    <property type="entry name" value="CAT-like_dom_sf"/>
</dbReference>
<keyword evidence="7" id="KW-1185">Reference proteome</keyword>
<dbReference type="OrthoDB" id="6297021at2"/>
<dbReference type="PROSITE" id="PS50075">
    <property type="entry name" value="CARRIER"/>
    <property type="match status" value="1"/>
</dbReference>
<comment type="cofactor">
    <cofactor evidence="1">
        <name>pantetheine 4'-phosphate</name>
        <dbReference type="ChEBI" id="CHEBI:47942"/>
    </cofactor>
</comment>
<dbReference type="FunFam" id="1.10.1200.10:FF:000005">
    <property type="entry name" value="Nonribosomal peptide synthetase 1"/>
    <property type="match status" value="1"/>
</dbReference>
<dbReference type="InterPro" id="IPR001242">
    <property type="entry name" value="Condensation_dom"/>
</dbReference>
<name>A0A1W1Y1D8_9NEIS</name>
<dbReference type="GO" id="GO:0043041">
    <property type="term" value="P:amino acid activation for nonribosomal peptide biosynthetic process"/>
    <property type="evidence" value="ECO:0007669"/>
    <property type="project" value="TreeGrafter"/>
</dbReference>
<proteinExistence type="inferred from homology"/>
<keyword evidence="3" id="KW-0596">Phosphopantetheine</keyword>
<keyword evidence="4" id="KW-0597">Phosphoprotein</keyword>
<dbReference type="GO" id="GO:0005829">
    <property type="term" value="C:cytosol"/>
    <property type="evidence" value="ECO:0007669"/>
    <property type="project" value="TreeGrafter"/>
</dbReference>
<organism evidence="6 7">
    <name type="scientific">Andreprevotia lacus DSM 23236</name>
    <dbReference type="NCBI Taxonomy" id="1121001"/>
    <lineage>
        <taxon>Bacteria</taxon>
        <taxon>Pseudomonadati</taxon>
        <taxon>Pseudomonadota</taxon>
        <taxon>Betaproteobacteria</taxon>
        <taxon>Neisseriales</taxon>
        <taxon>Chitinibacteraceae</taxon>
        <taxon>Andreprevotia</taxon>
    </lineage>
</organism>
<feature type="domain" description="Carrier" evidence="5">
    <location>
        <begin position="839"/>
        <end position="913"/>
    </location>
</feature>
<dbReference type="AlphaFoldDB" id="A0A1W1Y1D8"/>
<evidence type="ECO:0000259" key="5">
    <source>
        <dbReference type="PROSITE" id="PS50075"/>
    </source>
</evidence>
<dbReference type="InterPro" id="IPR025110">
    <property type="entry name" value="AMP-bd_C"/>
</dbReference>
<dbReference type="Gene3D" id="3.30.559.10">
    <property type="entry name" value="Chloramphenicol acetyltransferase-like domain"/>
    <property type="match status" value="1"/>
</dbReference>
<dbReference type="SUPFAM" id="SSF47336">
    <property type="entry name" value="ACP-like"/>
    <property type="match status" value="1"/>
</dbReference>
<dbReference type="InterPro" id="IPR010071">
    <property type="entry name" value="AA_adenyl_dom"/>
</dbReference>
<dbReference type="Pfam" id="PF00501">
    <property type="entry name" value="AMP-binding"/>
    <property type="match status" value="1"/>
</dbReference>
<dbReference type="InterPro" id="IPR020845">
    <property type="entry name" value="AMP-binding_CS"/>
</dbReference>
<dbReference type="GO" id="GO:0003824">
    <property type="term" value="F:catalytic activity"/>
    <property type="evidence" value="ECO:0007669"/>
    <property type="project" value="InterPro"/>
</dbReference>
<dbReference type="InterPro" id="IPR042099">
    <property type="entry name" value="ANL_N_sf"/>
</dbReference>
<dbReference type="RefSeq" id="WP_139799059.1">
    <property type="nucleotide sequence ID" value="NZ_FWXD01000062.1"/>
</dbReference>
<dbReference type="EMBL" id="FWXD01000062">
    <property type="protein sequence ID" value="SMC29999.1"/>
    <property type="molecule type" value="Genomic_DNA"/>
</dbReference>
<dbReference type="GO" id="GO:0044550">
    <property type="term" value="P:secondary metabolite biosynthetic process"/>
    <property type="evidence" value="ECO:0007669"/>
    <property type="project" value="UniProtKB-ARBA"/>
</dbReference>
<dbReference type="PANTHER" id="PTHR45527:SF14">
    <property type="entry name" value="PLIPASTATIN SYNTHASE SUBUNIT B"/>
    <property type="match status" value="1"/>
</dbReference>
<evidence type="ECO:0000313" key="7">
    <source>
        <dbReference type="Proteomes" id="UP000192761"/>
    </source>
</evidence>
<feature type="non-terminal residue" evidence="6">
    <location>
        <position position="1"/>
    </location>
</feature>
<dbReference type="SUPFAM" id="SSF56801">
    <property type="entry name" value="Acetyl-CoA synthetase-like"/>
    <property type="match status" value="1"/>
</dbReference>
<dbReference type="STRING" id="1121001.SAMN02745857_04343"/>
<dbReference type="Gene3D" id="1.10.1200.10">
    <property type="entry name" value="ACP-like"/>
    <property type="match status" value="1"/>
</dbReference>
<accession>A0A1W1Y1D8</accession>
<dbReference type="CDD" id="cd17643">
    <property type="entry name" value="A_NRPS_Cytc1-like"/>
    <property type="match status" value="1"/>
</dbReference>
<dbReference type="PANTHER" id="PTHR45527">
    <property type="entry name" value="NONRIBOSOMAL PEPTIDE SYNTHETASE"/>
    <property type="match status" value="1"/>
</dbReference>
<dbReference type="InterPro" id="IPR009081">
    <property type="entry name" value="PP-bd_ACP"/>
</dbReference>
<dbReference type="Proteomes" id="UP000192761">
    <property type="component" value="Unassembled WGS sequence"/>
</dbReference>
<dbReference type="PROSITE" id="PS00455">
    <property type="entry name" value="AMP_BINDING"/>
    <property type="match status" value="1"/>
</dbReference>
<sequence>HTAQDILIQEANLIEQGREAELPAPVPFRNFVAQARLGVSEQEHEQFFTELLGHIDEPTAPFGLLDVQGDGSDVQEASLHLPDELSSQIRQQARSHGVSAASLMHLAWALVLARTSGRDDVVFGTVLLGRMQGGEHADRVMGMFINTLPVRLDVGQHEVEASLKATHKVLAQLLKHEHAPLALAQRCSGVVAPAPLFTALLNYRHASQTLMAEAAAVEAGSQQVEAEDDDMEFRVTEDRTNYPVTLSIDDLGEGFHFKTQATSPIAPDRINTMMLNALQVLLEALTQRPRQLLTQLDILPRDERQQVLDGWNTLPDSPAVQECLHELFEAQAALDPHAVALQLGEQQLSYGELNAQANQLAYWLRGQDVAADTLVAICVERGFAQIVALLAVLKAGGAYVPLDPAYASDRLRYTLEDAQPALLLLDASGKAALGEGELAVRTVDVVTDAALWQELPTQNLPGYAVTTAPHHLAYVIYTSGSTGKPKGVMVEHRNVVRLFGSTDNWFGFGRDDVWSLFHSFSFDFSVWEIWGALLYGGKLVIVPLDVARSPVEFYDLLCSSGVTVLNQTPSAFLQLSAVQANHAGAHALRRVIFGGEALELRTLKPWYEREQNQQTELINMYGITETTVHVTYRPLTAADAQREGASPIGGRIPDLSLYILDTHGLPAPVGVIGELYVGGAGVARGYLNRPELTAERFIANPFSNDAANARLYKTGDLGRWLPDGTVEYLGRNDFQVKIRGFRIELGEIEAKLAHCPDVREVVVLAREDSPGDKRLVAYYLGDAPIEELRTLAIANLPPYMVPAAYVRLDSLPLTPNGKLDRRALPAPEGSHLVRRGYEAPIGETEAQLAQIWAELLGLSQVGRNDNFFELGGHSLLAIRLVERMRSASLFTDIRTLFSAETLADLAAATSRESDDIVVPENLIPAQPHADGAADVAEDDFEEFRL</sequence>
<dbReference type="FunFam" id="3.40.50.980:FF:000001">
    <property type="entry name" value="Non-ribosomal peptide synthetase"/>
    <property type="match status" value="1"/>
</dbReference>
<evidence type="ECO:0000313" key="6">
    <source>
        <dbReference type="EMBL" id="SMC29999.1"/>
    </source>
</evidence>
<dbReference type="FunFam" id="3.30.300.30:FF:000010">
    <property type="entry name" value="Enterobactin synthetase component F"/>
    <property type="match status" value="1"/>
</dbReference>
<evidence type="ECO:0000256" key="2">
    <source>
        <dbReference type="ARBA" id="ARBA00006432"/>
    </source>
</evidence>
<dbReference type="InterPro" id="IPR006162">
    <property type="entry name" value="Ppantetheine_attach_site"/>
</dbReference>
<dbReference type="Pfam" id="PF00550">
    <property type="entry name" value="PP-binding"/>
    <property type="match status" value="1"/>
</dbReference>
<reference evidence="6 7" key="1">
    <citation type="submission" date="2017-04" db="EMBL/GenBank/DDBJ databases">
        <authorList>
            <person name="Afonso C.L."/>
            <person name="Miller P.J."/>
            <person name="Scott M.A."/>
            <person name="Spackman E."/>
            <person name="Goraichik I."/>
            <person name="Dimitrov K.M."/>
            <person name="Suarez D.L."/>
            <person name="Swayne D.E."/>
        </authorList>
    </citation>
    <scope>NUCLEOTIDE SEQUENCE [LARGE SCALE GENOMIC DNA]</scope>
    <source>
        <strain evidence="6 7">DSM 23236</strain>
    </source>
</reference>
<dbReference type="Pfam" id="PF00668">
    <property type="entry name" value="Condensation"/>
    <property type="match status" value="1"/>
</dbReference>
<dbReference type="FunFam" id="3.40.50.980:FF:000002">
    <property type="entry name" value="Enterobactin synthetase component F"/>
    <property type="match status" value="1"/>
</dbReference>
<comment type="similarity">
    <text evidence="2">Belongs to the ATP-dependent AMP-binding enzyme family.</text>
</comment>
<dbReference type="InterPro" id="IPR000873">
    <property type="entry name" value="AMP-dep_synth/lig_dom"/>
</dbReference>
<protein>
    <submittedName>
        <fullName evidence="6">Amino acid adenylation domain-containing protein</fullName>
    </submittedName>
</protein>
<dbReference type="FunFam" id="3.40.50.12780:FF:000012">
    <property type="entry name" value="Non-ribosomal peptide synthetase"/>
    <property type="match status" value="1"/>
</dbReference>
<dbReference type="NCBIfam" id="TIGR01733">
    <property type="entry name" value="AA-adenyl-dom"/>
    <property type="match status" value="1"/>
</dbReference>
<dbReference type="FunFam" id="2.30.38.10:FF:000001">
    <property type="entry name" value="Non-ribosomal peptide synthetase PvdI"/>
    <property type="match status" value="1"/>
</dbReference>